<keyword evidence="1" id="KW-0732">Signal</keyword>
<proteinExistence type="predicted"/>
<evidence type="ECO:0008006" key="3">
    <source>
        <dbReference type="Google" id="ProtNLM"/>
    </source>
</evidence>
<sequence>MKVVYSIRFIAALLIPVYGNSKKIVRCTGSYSGDADANGKFPSAAPTETVSPTCERGTRPLGPDECVDSTTWEFGGQSGQGCNWVATNGKCAVEGASENCPQVCDRCPVLNKATYPPTFSPTPTCMDLDDYCEPVLINDAVIPLCDWLQGMGKTKRTTMCETKNYLSLKQVTTACIFLDEHYPKAYKNQCDNGSYEGNLHEENSDLAVIEIAFSEICGRTCGIC</sequence>
<organism evidence="2">
    <name type="scientific">Corethron hystrix</name>
    <dbReference type="NCBI Taxonomy" id="216773"/>
    <lineage>
        <taxon>Eukaryota</taxon>
        <taxon>Sar</taxon>
        <taxon>Stramenopiles</taxon>
        <taxon>Ochrophyta</taxon>
        <taxon>Bacillariophyta</taxon>
        <taxon>Coscinodiscophyceae</taxon>
        <taxon>Corethrophycidae</taxon>
        <taxon>Corethrales</taxon>
        <taxon>Corethraceae</taxon>
        <taxon>Corethron</taxon>
    </lineage>
</organism>
<reference evidence="2" key="1">
    <citation type="submission" date="2021-01" db="EMBL/GenBank/DDBJ databases">
        <authorList>
            <person name="Corre E."/>
            <person name="Pelletier E."/>
            <person name="Niang G."/>
            <person name="Scheremetjew M."/>
            <person name="Finn R."/>
            <person name="Kale V."/>
            <person name="Holt S."/>
            <person name="Cochrane G."/>
            <person name="Meng A."/>
            <person name="Brown T."/>
            <person name="Cohen L."/>
        </authorList>
    </citation>
    <scope>NUCLEOTIDE SEQUENCE</scope>
    <source>
        <strain evidence="2">308</strain>
    </source>
</reference>
<feature type="chain" id="PRO_5031141977" description="ShKT domain-containing protein" evidence="1">
    <location>
        <begin position="20"/>
        <end position="224"/>
    </location>
</feature>
<evidence type="ECO:0000256" key="1">
    <source>
        <dbReference type="SAM" id="SignalP"/>
    </source>
</evidence>
<dbReference type="EMBL" id="HBFR01042272">
    <property type="protein sequence ID" value="CAD8903693.1"/>
    <property type="molecule type" value="Transcribed_RNA"/>
</dbReference>
<dbReference type="AlphaFoldDB" id="A0A7S1C073"/>
<gene>
    <name evidence="2" type="ORF">CHYS00102_LOCUS30913</name>
</gene>
<evidence type="ECO:0000313" key="2">
    <source>
        <dbReference type="EMBL" id="CAD8903693.1"/>
    </source>
</evidence>
<feature type="signal peptide" evidence="1">
    <location>
        <begin position="1"/>
        <end position="19"/>
    </location>
</feature>
<accession>A0A7S1C073</accession>
<protein>
    <recommendedName>
        <fullName evidence="3">ShKT domain-containing protein</fullName>
    </recommendedName>
</protein>
<name>A0A7S1C073_9STRA</name>